<sequence>MDKTHFCRLVFVLRFILGDASPVQKRELSETPTSSEGVTCFSEYMETTIHSARAQELRVWMSETLQSKVSLASLDHLNLQLSACGFSLHKDSNNDFLFRASYSGCSVQHQRGYHVLVLNLKRINGFRSRSPRLIMKCPVVSVLPCREQIQCDPEFIQVTREVPNVNWGNELQWFLSLGDFIVALEDASLIQMSTAVRGTNVSVQGRRTEVLSPVDVLGNVGEFLALKLVSGQYAYSMEAICPTVTTSIKEDIVLHILKRHVGLTKRGSHDPEALTVSSVSVNQTDRFTVQETSQFVTLTIPSAQILQTKACPDSKRLLQPFYRVGVLLSFKETNHKMQWSIENTLPCTVGPVVSHGVMTSPGPSDGPLLKRREETRVQLENSTPDLHMDATSARRAANASVVFGGDGAASNNATERTKLDFLNATMNAEPALLGPPTAAERSESLAEPQYRQFTTSSGDKDHQQQLKFIW</sequence>
<name>A0A3B5KKF6_TAKRU</name>
<proteinExistence type="predicted"/>
<dbReference type="GeneTree" id="ENSGT00390000003592"/>
<keyword evidence="9" id="KW-1185">Reference proteome</keyword>
<dbReference type="KEGG" id="tru:105416258"/>
<dbReference type="OrthoDB" id="8946479at2759"/>
<dbReference type="InterPro" id="IPR054554">
    <property type="entry name" value="ZP1/4_Ig-like"/>
</dbReference>
<protein>
    <submittedName>
        <fullName evidence="8">Si:ch211-129o18.4</fullName>
    </submittedName>
</protein>
<feature type="domain" description="CIROZ beta" evidence="6">
    <location>
        <begin position="249"/>
        <end position="347"/>
    </location>
</feature>
<evidence type="ECO:0000313" key="9">
    <source>
        <dbReference type="Proteomes" id="UP000005226"/>
    </source>
</evidence>
<dbReference type="Ensembl" id="ENSTRUT00000057134.2">
    <property type="protein sequence ID" value="ENSTRUP00000056515.2"/>
    <property type="gene ID" value="ENSTRUG00000021151.2"/>
</dbReference>
<accession>A0A3B5KKF6</accession>
<dbReference type="InParanoid" id="A0A3B5KKF6"/>
<reference evidence="8" key="3">
    <citation type="submission" date="2025-09" db="UniProtKB">
        <authorList>
            <consortium name="Ensembl"/>
        </authorList>
    </citation>
    <scope>IDENTIFICATION</scope>
</reference>
<keyword evidence="3 5" id="KW-0732">Signal</keyword>
<dbReference type="GO" id="GO:0005576">
    <property type="term" value="C:extracellular region"/>
    <property type="evidence" value="ECO:0007669"/>
    <property type="project" value="UniProtKB-SubCell"/>
</dbReference>
<evidence type="ECO:0000256" key="3">
    <source>
        <dbReference type="ARBA" id="ARBA00022729"/>
    </source>
</evidence>
<organism evidence="8 9">
    <name type="scientific">Takifugu rubripes</name>
    <name type="common">Japanese pufferfish</name>
    <name type="synonym">Fugu rubripes</name>
    <dbReference type="NCBI Taxonomy" id="31033"/>
    <lineage>
        <taxon>Eukaryota</taxon>
        <taxon>Metazoa</taxon>
        <taxon>Chordata</taxon>
        <taxon>Craniata</taxon>
        <taxon>Vertebrata</taxon>
        <taxon>Euteleostomi</taxon>
        <taxon>Actinopterygii</taxon>
        <taxon>Neopterygii</taxon>
        <taxon>Teleostei</taxon>
        <taxon>Neoteleostei</taxon>
        <taxon>Acanthomorphata</taxon>
        <taxon>Eupercaria</taxon>
        <taxon>Tetraodontiformes</taxon>
        <taxon>Tetradontoidea</taxon>
        <taxon>Tetraodontidae</taxon>
        <taxon>Takifugu</taxon>
    </lineage>
</organism>
<feature type="signal peptide" evidence="5">
    <location>
        <begin position="1"/>
        <end position="20"/>
    </location>
</feature>
<dbReference type="OMA" id="ETNHKMH"/>
<dbReference type="PANTHER" id="PTHR38653:SF1">
    <property type="entry name" value="GENE 572-RELATED"/>
    <property type="match status" value="1"/>
</dbReference>
<dbReference type="Pfam" id="PF22821">
    <property type="entry name" value="ZP1_ZP4_Ig-like"/>
    <property type="match status" value="1"/>
</dbReference>
<evidence type="ECO:0000313" key="8">
    <source>
        <dbReference type="Ensembl" id="ENSTRUP00000056515.2"/>
    </source>
</evidence>
<dbReference type="AlphaFoldDB" id="A0A3B5KKF6"/>
<evidence type="ECO:0000256" key="2">
    <source>
        <dbReference type="ARBA" id="ARBA00022525"/>
    </source>
</evidence>
<keyword evidence="2" id="KW-0964">Secreted</keyword>
<dbReference type="InterPro" id="IPR049521">
    <property type="entry name" value="CIROZ_b"/>
</dbReference>
<gene>
    <name evidence="8" type="primary">c3h1orf127</name>
</gene>
<dbReference type="Pfam" id="PF15094">
    <property type="entry name" value="DUF4556"/>
    <property type="match status" value="1"/>
</dbReference>
<reference evidence="8 9" key="1">
    <citation type="journal article" date="2011" name="Genome Biol. Evol.">
        <title>Integration of the genetic map and genome assembly of fugu facilitates insights into distinct features of genome evolution in teleosts and mammals.</title>
        <authorList>
            <person name="Kai W."/>
            <person name="Kikuchi K."/>
            <person name="Tohari S."/>
            <person name="Chew A.K."/>
            <person name="Tay A."/>
            <person name="Fujiwara A."/>
            <person name="Hosoya S."/>
            <person name="Suetake H."/>
            <person name="Naruse K."/>
            <person name="Brenner S."/>
            <person name="Suzuki Y."/>
            <person name="Venkatesh B."/>
        </authorList>
    </citation>
    <scope>NUCLEOTIDE SEQUENCE [LARGE SCALE GENOMIC DNA]</scope>
</reference>
<evidence type="ECO:0000256" key="5">
    <source>
        <dbReference type="SAM" id="SignalP"/>
    </source>
</evidence>
<feature type="region of interest" description="Disordered" evidence="4">
    <location>
        <begin position="451"/>
        <end position="470"/>
    </location>
</feature>
<feature type="domain" description="Zona pellucida sperm-binding protein 1/4 Ig-like" evidence="7">
    <location>
        <begin position="80"/>
        <end position="138"/>
    </location>
</feature>
<reference evidence="8" key="2">
    <citation type="submission" date="2025-08" db="UniProtKB">
        <authorList>
            <consortium name="Ensembl"/>
        </authorList>
    </citation>
    <scope>IDENTIFICATION</scope>
</reference>
<dbReference type="Proteomes" id="UP000005226">
    <property type="component" value="Chromosome 3"/>
</dbReference>
<evidence type="ECO:0000259" key="6">
    <source>
        <dbReference type="Pfam" id="PF15094"/>
    </source>
</evidence>
<evidence type="ECO:0000256" key="4">
    <source>
        <dbReference type="SAM" id="MobiDB-lite"/>
    </source>
</evidence>
<evidence type="ECO:0000259" key="7">
    <source>
        <dbReference type="Pfam" id="PF22821"/>
    </source>
</evidence>
<dbReference type="InterPro" id="IPR027956">
    <property type="entry name" value="CIROZ"/>
</dbReference>
<feature type="chain" id="PRO_5025392956" evidence="5">
    <location>
        <begin position="21"/>
        <end position="470"/>
    </location>
</feature>
<dbReference type="PANTHER" id="PTHR38653">
    <property type="entry name" value="GENE 572-RELATED"/>
    <property type="match status" value="1"/>
</dbReference>
<evidence type="ECO:0000256" key="1">
    <source>
        <dbReference type="ARBA" id="ARBA00004613"/>
    </source>
</evidence>
<dbReference type="CTD" id="148345"/>
<comment type="subcellular location">
    <subcellularLocation>
        <location evidence="1">Secreted</location>
    </subcellularLocation>
</comment>